<organism evidence="1">
    <name type="scientific">Oppiella nova</name>
    <dbReference type="NCBI Taxonomy" id="334625"/>
    <lineage>
        <taxon>Eukaryota</taxon>
        <taxon>Metazoa</taxon>
        <taxon>Ecdysozoa</taxon>
        <taxon>Arthropoda</taxon>
        <taxon>Chelicerata</taxon>
        <taxon>Arachnida</taxon>
        <taxon>Acari</taxon>
        <taxon>Acariformes</taxon>
        <taxon>Sarcoptiformes</taxon>
        <taxon>Oribatida</taxon>
        <taxon>Brachypylina</taxon>
        <taxon>Oppioidea</taxon>
        <taxon>Oppiidae</taxon>
        <taxon>Oppiella</taxon>
    </lineage>
</organism>
<proteinExistence type="predicted"/>
<reference evidence="1" key="1">
    <citation type="submission" date="2020-11" db="EMBL/GenBank/DDBJ databases">
        <authorList>
            <person name="Tran Van P."/>
        </authorList>
    </citation>
    <scope>NUCLEOTIDE SEQUENCE</scope>
</reference>
<dbReference type="AlphaFoldDB" id="A0A7R9R0C0"/>
<dbReference type="EMBL" id="CAJPVJ010044180">
    <property type="protein sequence ID" value="CAG2182336.1"/>
    <property type="molecule type" value="Genomic_DNA"/>
</dbReference>
<dbReference type="EMBL" id="OC959005">
    <property type="protein sequence ID" value="CAD7665199.1"/>
    <property type="molecule type" value="Genomic_DNA"/>
</dbReference>
<evidence type="ECO:0000313" key="1">
    <source>
        <dbReference type="EMBL" id="CAD7665199.1"/>
    </source>
</evidence>
<accession>A0A7R9R0C0</accession>
<dbReference type="Proteomes" id="UP000728032">
    <property type="component" value="Unassembled WGS sequence"/>
</dbReference>
<dbReference type="Gene3D" id="3.10.20.90">
    <property type="entry name" value="Phosphatidylinositol 3-kinase Catalytic Subunit, Chain A, domain 1"/>
    <property type="match status" value="1"/>
</dbReference>
<protein>
    <submittedName>
        <fullName evidence="1">Uncharacterized protein</fullName>
    </submittedName>
</protein>
<evidence type="ECO:0000313" key="2">
    <source>
        <dbReference type="EMBL" id="CAD7665202.1"/>
    </source>
</evidence>
<gene>
    <name evidence="1" type="ORF">ONB1V03_LOCUS21757</name>
    <name evidence="2" type="ORF">ONB1V03_LOCUS21760</name>
</gene>
<dbReference type="EMBL" id="OC959025">
    <property type="protein sequence ID" value="CAD7665202.1"/>
    <property type="molecule type" value="Genomic_DNA"/>
</dbReference>
<feature type="non-terminal residue" evidence="1">
    <location>
        <position position="1"/>
    </location>
</feature>
<dbReference type="EMBL" id="CAJPVJ010044200">
    <property type="protein sequence ID" value="CAG2182339.1"/>
    <property type="molecule type" value="Genomic_DNA"/>
</dbReference>
<name>A0A7R9R0C0_9ACAR</name>
<sequence>MAEAVDEEPNTSDQTSTKISIVIKTAKEKETFEINGNESIKKLKEM</sequence>
<evidence type="ECO:0000313" key="3">
    <source>
        <dbReference type="Proteomes" id="UP000728032"/>
    </source>
</evidence>
<keyword evidence="3" id="KW-1185">Reference proteome</keyword>